<evidence type="ECO:0000313" key="3">
    <source>
        <dbReference type="Proteomes" id="UP000828390"/>
    </source>
</evidence>
<dbReference type="AlphaFoldDB" id="A0A9D4SAX9"/>
<proteinExistence type="predicted"/>
<evidence type="ECO:0000256" key="1">
    <source>
        <dbReference type="SAM" id="SignalP"/>
    </source>
</evidence>
<name>A0A9D4SAX9_DREPO</name>
<keyword evidence="1" id="KW-0732">Signal</keyword>
<feature type="chain" id="PRO_5039324689" evidence="1">
    <location>
        <begin position="20"/>
        <end position="105"/>
    </location>
</feature>
<reference evidence="2" key="2">
    <citation type="submission" date="2020-11" db="EMBL/GenBank/DDBJ databases">
        <authorList>
            <person name="McCartney M.A."/>
            <person name="Auch B."/>
            <person name="Kono T."/>
            <person name="Mallez S."/>
            <person name="Becker A."/>
            <person name="Gohl D.M."/>
            <person name="Silverstein K.A.T."/>
            <person name="Koren S."/>
            <person name="Bechman K.B."/>
            <person name="Herman A."/>
            <person name="Abrahante J.E."/>
            <person name="Garbe J."/>
        </authorList>
    </citation>
    <scope>NUCLEOTIDE SEQUENCE</scope>
    <source>
        <strain evidence="2">Duluth1</strain>
        <tissue evidence="2">Whole animal</tissue>
    </source>
</reference>
<protein>
    <submittedName>
        <fullName evidence="2">Uncharacterized protein</fullName>
    </submittedName>
</protein>
<comment type="caution">
    <text evidence="2">The sequence shown here is derived from an EMBL/GenBank/DDBJ whole genome shotgun (WGS) entry which is preliminary data.</text>
</comment>
<feature type="signal peptide" evidence="1">
    <location>
        <begin position="1"/>
        <end position="19"/>
    </location>
</feature>
<gene>
    <name evidence="2" type="ORF">DPMN_021318</name>
</gene>
<keyword evidence="3" id="KW-1185">Reference proteome</keyword>
<dbReference type="EMBL" id="JAIWYP010000001">
    <property type="protein sequence ID" value="KAH3897133.1"/>
    <property type="molecule type" value="Genomic_DNA"/>
</dbReference>
<dbReference type="Proteomes" id="UP000828390">
    <property type="component" value="Unassembled WGS sequence"/>
</dbReference>
<sequence length="105" mass="11063">MRIVIGIAVYLCVVAIVLCEQCTTNTDCRSTLCSAGNQVICQHPDGAGIVANGGLCTCGDKQGECVLQSDCFGDKAPSLSCPDNARHCYDGRCICDRFPIGKSDV</sequence>
<accession>A0A9D4SAX9</accession>
<reference evidence="2" key="1">
    <citation type="journal article" date="2019" name="bioRxiv">
        <title>The Genome of the Zebra Mussel, Dreissena polymorpha: A Resource for Invasive Species Research.</title>
        <authorList>
            <person name="McCartney M.A."/>
            <person name="Auch B."/>
            <person name="Kono T."/>
            <person name="Mallez S."/>
            <person name="Zhang Y."/>
            <person name="Obille A."/>
            <person name="Becker A."/>
            <person name="Abrahante J.E."/>
            <person name="Garbe J."/>
            <person name="Badalamenti J.P."/>
            <person name="Herman A."/>
            <person name="Mangelson H."/>
            <person name="Liachko I."/>
            <person name="Sullivan S."/>
            <person name="Sone E.D."/>
            <person name="Koren S."/>
            <person name="Silverstein K.A.T."/>
            <person name="Beckman K.B."/>
            <person name="Gohl D.M."/>
        </authorList>
    </citation>
    <scope>NUCLEOTIDE SEQUENCE</scope>
    <source>
        <strain evidence="2">Duluth1</strain>
        <tissue evidence="2">Whole animal</tissue>
    </source>
</reference>
<organism evidence="2 3">
    <name type="scientific">Dreissena polymorpha</name>
    <name type="common">Zebra mussel</name>
    <name type="synonym">Mytilus polymorpha</name>
    <dbReference type="NCBI Taxonomy" id="45954"/>
    <lineage>
        <taxon>Eukaryota</taxon>
        <taxon>Metazoa</taxon>
        <taxon>Spiralia</taxon>
        <taxon>Lophotrochozoa</taxon>
        <taxon>Mollusca</taxon>
        <taxon>Bivalvia</taxon>
        <taxon>Autobranchia</taxon>
        <taxon>Heteroconchia</taxon>
        <taxon>Euheterodonta</taxon>
        <taxon>Imparidentia</taxon>
        <taxon>Neoheterodontei</taxon>
        <taxon>Myida</taxon>
        <taxon>Dreissenoidea</taxon>
        <taxon>Dreissenidae</taxon>
        <taxon>Dreissena</taxon>
    </lineage>
</organism>
<evidence type="ECO:0000313" key="2">
    <source>
        <dbReference type="EMBL" id="KAH3897133.1"/>
    </source>
</evidence>